<dbReference type="Gene3D" id="2.40.50.40">
    <property type="match status" value="2"/>
</dbReference>
<dbReference type="PROSITE" id="PS00598">
    <property type="entry name" value="CHROMO_1"/>
    <property type="match status" value="1"/>
</dbReference>
<dbReference type="SUPFAM" id="SSF54160">
    <property type="entry name" value="Chromo domain-like"/>
    <property type="match status" value="1"/>
</dbReference>
<dbReference type="AlphaFoldDB" id="A0A7I8L9G8"/>
<dbReference type="OrthoDB" id="1918685at2759"/>
<dbReference type="EMBL" id="LR746276">
    <property type="protein sequence ID" value="CAA7406442.1"/>
    <property type="molecule type" value="Genomic_DNA"/>
</dbReference>
<sequence>MKSGGGARKKGDGDGMVSAGTQMLETEGPAAGEIQKGNMHVEAGEEAAEAVGGDGHGALPGEEEEQDDEGGEDTDGEEEEEDGEEERPKLEDGFYEIEDIRKKRMRKGQLQYLIKWRGWPETANTWEPFDNVKSCADIIEAFEERHKVPRATRKRKRKGSGSLSIGRKKRDSGKKQGDDTVASSREKVKSKAPDLHNINGYVSGVGPSETGGAKGSLVGGGEDRGGEGNTMHVDSKPNGDDREQKEKTDHNKEPGSIKLGGLDSTEEGAGPVSINLRLEEDRLSKIESLAQHQSGARFTGAKKRKSGCIRRFKQDASDYASSSQSLVTRSMNKCPTMGEKMGNEDAVPTGVEAGDKYRSDGSTRKDALMKILKTVACSASISNDVQDVSVTFVALRSDGREVQVDNEFLKAHYPAMLIDFYEQHLRFGSS</sequence>
<dbReference type="SMART" id="SM00300">
    <property type="entry name" value="ChSh"/>
    <property type="match status" value="1"/>
</dbReference>
<dbReference type="PANTHER" id="PTHR47240:SF2">
    <property type="entry name" value="CHROMO DOMAIN-CONTAINING PROTEIN LHP1"/>
    <property type="match status" value="1"/>
</dbReference>
<dbReference type="GO" id="GO:0031507">
    <property type="term" value="P:heterochromatin formation"/>
    <property type="evidence" value="ECO:0007669"/>
    <property type="project" value="InterPro"/>
</dbReference>
<comment type="subcellular location">
    <subcellularLocation>
        <location evidence="1">Nucleus</location>
    </subcellularLocation>
</comment>
<feature type="region of interest" description="Disordered" evidence="3">
    <location>
        <begin position="1"/>
        <end position="95"/>
    </location>
</feature>
<evidence type="ECO:0000256" key="2">
    <source>
        <dbReference type="ARBA" id="ARBA00023242"/>
    </source>
</evidence>
<dbReference type="InterPro" id="IPR044251">
    <property type="entry name" value="LHP1-like"/>
</dbReference>
<evidence type="ECO:0000313" key="6">
    <source>
        <dbReference type="Proteomes" id="UP000663760"/>
    </source>
</evidence>
<keyword evidence="2" id="KW-0539">Nucleus</keyword>
<dbReference type="GO" id="GO:0005634">
    <property type="term" value="C:nucleus"/>
    <property type="evidence" value="ECO:0007669"/>
    <property type="project" value="UniProtKB-SubCell"/>
</dbReference>
<evidence type="ECO:0000256" key="1">
    <source>
        <dbReference type="ARBA" id="ARBA00004123"/>
    </source>
</evidence>
<dbReference type="Pfam" id="PF00385">
    <property type="entry name" value="Chromo"/>
    <property type="match status" value="1"/>
</dbReference>
<feature type="region of interest" description="Disordered" evidence="3">
    <location>
        <begin position="144"/>
        <end position="269"/>
    </location>
</feature>
<dbReference type="InterPro" id="IPR023779">
    <property type="entry name" value="Chromodomain_CS"/>
</dbReference>
<dbReference type="Proteomes" id="UP000663760">
    <property type="component" value="Chromosome 13"/>
</dbReference>
<accession>A0A7I8L9G8</accession>
<dbReference type="InterPro" id="IPR008251">
    <property type="entry name" value="Chromo_shadow_dom"/>
</dbReference>
<feature type="compositionally biased region" description="Basic residues" evidence="3">
    <location>
        <begin position="147"/>
        <end position="159"/>
    </location>
</feature>
<feature type="domain" description="Chromo" evidence="4">
    <location>
        <begin position="95"/>
        <end position="154"/>
    </location>
</feature>
<dbReference type="InterPro" id="IPR023780">
    <property type="entry name" value="Chromo_domain"/>
</dbReference>
<keyword evidence="6" id="KW-1185">Reference proteome</keyword>
<dbReference type="Pfam" id="PF01393">
    <property type="entry name" value="Chromo_shadow"/>
    <property type="match status" value="1"/>
</dbReference>
<dbReference type="InterPro" id="IPR016197">
    <property type="entry name" value="Chromo-like_dom_sf"/>
</dbReference>
<evidence type="ECO:0000256" key="3">
    <source>
        <dbReference type="SAM" id="MobiDB-lite"/>
    </source>
</evidence>
<dbReference type="GO" id="GO:0000792">
    <property type="term" value="C:heterochromatin"/>
    <property type="evidence" value="ECO:0007669"/>
    <property type="project" value="UniProtKB-ARBA"/>
</dbReference>
<proteinExistence type="predicted"/>
<evidence type="ECO:0000259" key="4">
    <source>
        <dbReference type="PROSITE" id="PS50013"/>
    </source>
</evidence>
<feature type="compositionally biased region" description="Acidic residues" evidence="3">
    <location>
        <begin position="61"/>
        <end position="85"/>
    </location>
</feature>
<dbReference type="SMART" id="SM00298">
    <property type="entry name" value="CHROMO"/>
    <property type="match status" value="1"/>
</dbReference>
<feature type="compositionally biased region" description="Basic and acidic residues" evidence="3">
    <location>
        <begin position="173"/>
        <end position="194"/>
    </location>
</feature>
<evidence type="ECO:0000313" key="5">
    <source>
        <dbReference type="EMBL" id="CAA7406442.1"/>
    </source>
</evidence>
<organism evidence="5 6">
    <name type="scientific">Spirodela intermedia</name>
    <name type="common">Intermediate duckweed</name>
    <dbReference type="NCBI Taxonomy" id="51605"/>
    <lineage>
        <taxon>Eukaryota</taxon>
        <taxon>Viridiplantae</taxon>
        <taxon>Streptophyta</taxon>
        <taxon>Embryophyta</taxon>
        <taxon>Tracheophyta</taxon>
        <taxon>Spermatophyta</taxon>
        <taxon>Magnoliopsida</taxon>
        <taxon>Liliopsida</taxon>
        <taxon>Araceae</taxon>
        <taxon>Lemnoideae</taxon>
        <taxon>Spirodela</taxon>
    </lineage>
</organism>
<dbReference type="PROSITE" id="PS50013">
    <property type="entry name" value="CHROMO_2"/>
    <property type="match status" value="1"/>
</dbReference>
<name>A0A7I8L9G8_SPIIN</name>
<dbReference type="InterPro" id="IPR000953">
    <property type="entry name" value="Chromo/chromo_shadow_dom"/>
</dbReference>
<dbReference type="CDD" id="cd00024">
    <property type="entry name" value="CD_CSD"/>
    <property type="match status" value="1"/>
</dbReference>
<gene>
    <name evidence="5" type="ORF">SI8410_13017120</name>
</gene>
<dbReference type="PANTHER" id="PTHR47240">
    <property type="entry name" value="CHROMO DOMAIN-CONTAINING PROTEIN LHP1"/>
    <property type="match status" value="1"/>
</dbReference>
<feature type="compositionally biased region" description="Basic and acidic residues" evidence="3">
    <location>
        <begin position="233"/>
        <end position="255"/>
    </location>
</feature>
<reference evidence="5" key="1">
    <citation type="submission" date="2020-02" db="EMBL/GenBank/DDBJ databases">
        <authorList>
            <person name="Scholz U."/>
            <person name="Mascher M."/>
            <person name="Fiebig A."/>
        </authorList>
    </citation>
    <scope>NUCLEOTIDE SEQUENCE</scope>
</reference>
<feature type="region of interest" description="Disordered" evidence="3">
    <location>
        <begin position="337"/>
        <end position="359"/>
    </location>
</feature>
<protein>
    <recommendedName>
        <fullName evidence="4">Chromo domain-containing protein</fullName>
    </recommendedName>
</protein>